<reference evidence="1" key="1">
    <citation type="submission" date="2019-08" db="EMBL/GenBank/DDBJ databases">
        <authorList>
            <person name="Kucharzyk K."/>
            <person name="Murdoch R.W."/>
            <person name="Higgins S."/>
            <person name="Loffler F."/>
        </authorList>
    </citation>
    <scope>NUCLEOTIDE SEQUENCE</scope>
</reference>
<dbReference type="AlphaFoldDB" id="A0A645A3F7"/>
<gene>
    <name evidence="1" type="ORF">SDC9_94434</name>
</gene>
<protein>
    <submittedName>
        <fullName evidence="1">Uncharacterized protein</fullName>
    </submittedName>
</protein>
<organism evidence="1">
    <name type="scientific">bioreactor metagenome</name>
    <dbReference type="NCBI Taxonomy" id="1076179"/>
    <lineage>
        <taxon>unclassified sequences</taxon>
        <taxon>metagenomes</taxon>
        <taxon>ecological metagenomes</taxon>
    </lineage>
</organism>
<evidence type="ECO:0000313" key="1">
    <source>
        <dbReference type="EMBL" id="MPM47720.1"/>
    </source>
</evidence>
<dbReference type="EMBL" id="VSSQ01011789">
    <property type="protein sequence ID" value="MPM47720.1"/>
    <property type="molecule type" value="Genomic_DNA"/>
</dbReference>
<dbReference type="GO" id="GO:0016829">
    <property type="term" value="F:lyase activity"/>
    <property type="evidence" value="ECO:0007669"/>
    <property type="project" value="InterPro"/>
</dbReference>
<dbReference type="SUPFAM" id="SSF103378">
    <property type="entry name" value="2-methylcitrate dehydratase PrpD"/>
    <property type="match status" value="1"/>
</dbReference>
<dbReference type="Gene3D" id="3.30.1330.120">
    <property type="entry name" value="2-methylcitrate dehydratase PrpD"/>
    <property type="match status" value="1"/>
</dbReference>
<sequence length="156" mass="16857">MNPYEAGYAGMDATGPFESISGTLMSIPFCIATTLLHGTPTMAQMTSYGDAQVNALIERIQLQADEQVPRLCCALELTLEGGETLEQDQRMTTADYAYDRAGVRALIRRVGAESSIPEAVYEGLERVVDDPVQHFDALFACFESARKAAQASGAAR</sequence>
<accession>A0A645A3F7</accession>
<comment type="caution">
    <text evidence="1">The sequence shown here is derived from an EMBL/GenBank/DDBJ whole genome shotgun (WGS) entry which is preliminary data.</text>
</comment>
<name>A0A645A3F7_9ZZZZ</name>
<dbReference type="InterPro" id="IPR042188">
    <property type="entry name" value="MmgE/PrpD_sf_2"/>
</dbReference>
<dbReference type="InterPro" id="IPR036148">
    <property type="entry name" value="MmgE/PrpD_sf"/>
</dbReference>
<proteinExistence type="predicted"/>